<keyword evidence="2" id="KW-1185">Reference proteome</keyword>
<dbReference type="RefSeq" id="WP_209877836.1">
    <property type="nucleotide sequence ID" value="NZ_JAGGLV010000022.1"/>
</dbReference>
<evidence type="ECO:0000313" key="1">
    <source>
        <dbReference type="EMBL" id="MBP2114988.1"/>
    </source>
</evidence>
<protein>
    <submittedName>
        <fullName evidence="1">Uncharacterized protein</fullName>
    </submittedName>
</protein>
<name>A0ABS4NY42_9BACL</name>
<dbReference type="EMBL" id="JAGGLV010000022">
    <property type="protein sequence ID" value="MBP2114988.1"/>
    <property type="molecule type" value="Genomic_DNA"/>
</dbReference>
<accession>A0ABS4NY42</accession>
<comment type="caution">
    <text evidence="1">The sequence shown here is derived from an EMBL/GenBank/DDBJ whole genome shotgun (WGS) entry which is preliminary data.</text>
</comment>
<dbReference type="Proteomes" id="UP000773462">
    <property type="component" value="Unassembled WGS sequence"/>
</dbReference>
<organism evidence="1 2">
    <name type="scientific">Paenibacillus silagei</name>
    <dbReference type="NCBI Taxonomy" id="1670801"/>
    <lineage>
        <taxon>Bacteria</taxon>
        <taxon>Bacillati</taxon>
        <taxon>Bacillota</taxon>
        <taxon>Bacilli</taxon>
        <taxon>Bacillales</taxon>
        <taxon>Paenibacillaceae</taxon>
        <taxon>Paenibacillus</taxon>
    </lineage>
</organism>
<sequence length="57" mass="6205">MSRRASRQGTFHKHLMSEAAIVISYVVVAFTGGSMPLAVRLVTPLAVAALFVYGRRN</sequence>
<reference evidence="1 2" key="1">
    <citation type="submission" date="2021-03" db="EMBL/GenBank/DDBJ databases">
        <title>Genomic Encyclopedia of Type Strains, Phase IV (KMG-IV): sequencing the most valuable type-strain genomes for metagenomic binning, comparative biology and taxonomic classification.</title>
        <authorList>
            <person name="Goeker M."/>
        </authorList>
    </citation>
    <scope>NUCLEOTIDE SEQUENCE [LARGE SCALE GENOMIC DNA]</scope>
    <source>
        <strain evidence="1 2">DSM 101953</strain>
    </source>
</reference>
<evidence type="ECO:0000313" key="2">
    <source>
        <dbReference type="Proteomes" id="UP000773462"/>
    </source>
</evidence>
<proteinExistence type="predicted"/>
<gene>
    <name evidence="1" type="ORF">J2Z70_005173</name>
</gene>